<dbReference type="PANTHER" id="PTHR43884">
    <property type="entry name" value="ACYL-COA DEHYDROGENASE"/>
    <property type="match status" value="1"/>
</dbReference>
<comment type="cofactor">
    <cofactor evidence="1">
        <name>FAD</name>
        <dbReference type="ChEBI" id="CHEBI:57692"/>
    </cofactor>
</comment>
<feature type="domain" description="Acyl-CoA dehydrogenase/oxidase N-terminal" evidence="7">
    <location>
        <begin position="8"/>
        <end position="105"/>
    </location>
</feature>
<evidence type="ECO:0000259" key="6">
    <source>
        <dbReference type="Pfam" id="PF00441"/>
    </source>
</evidence>
<keyword evidence="3" id="KW-0285">Flavoprotein</keyword>
<keyword evidence="9" id="KW-1185">Reference proteome</keyword>
<dbReference type="SUPFAM" id="SSF47203">
    <property type="entry name" value="Acyl-CoA dehydrogenase C-terminal domain-like"/>
    <property type="match status" value="1"/>
</dbReference>
<evidence type="ECO:0000256" key="1">
    <source>
        <dbReference type="ARBA" id="ARBA00001974"/>
    </source>
</evidence>
<dbReference type="SUPFAM" id="SSF56645">
    <property type="entry name" value="Acyl-CoA dehydrogenase NM domain-like"/>
    <property type="match status" value="1"/>
</dbReference>
<dbReference type="Gene3D" id="2.40.110.10">
    <property type="entry name" value="Butyryl-CoA Dehydrogenase, subunit A, domain 2"/>
    <property type="match status" value="1"/>
</dbReference>
<feature type="region of interest" description="Disordered" evidence="5">
    <location>
        <begin position="222"/>
        <end position="251"/>
    </location>
</feature>
<dbReference type="EMBL" id="JBBWRZ010000003">
    <property type="protein sequence ID" value="KAK8239909.1"/>
    <property type="molecule type" value="Genomic_DNA"/>
</dbReference>
<dbReference type="InterPro" id="IPR036250">
    <property type="entry name" value="AcylCo_DH-like_C"/>
</dbReference>
<accession>A0ABR1YUP3</accession>
<evidence type="ECO:0000259" key="7">
    <source>
        <dbReference type="Pfam" id="PF02771"/>
    </source>
</evidence>
<dbReference type="InterPro" id="IPR009075">
    <property type="entry name" value="AcylCo_DH/oxidase_C"/>
</dbReference>
<evidence type="ECO:0000313" key="9">
    <source>
        <dbReference type="Proteomes" id="UP001492380"/>
    </source>
</evidence>
<feature type="compositionally biased region" description="Basic and acidic residues" evidence="5">
    <location>
        <begin position="236"/>
        <end position="251"/>
    </location>
</feature>
<dbReference type="Pfam" id="PF00441">
    <property type="entry name" value="Acyl-CoA_dh_1"/>
    <property type="match status" value="1"/>
</dbReference>
<dbReference type="InterPro" id="IPR037069">
    <property type="entry name" value="AcylCoA_DH/ox_N_sf"/>
</dbReference>
<dbReference type="Gene3D" id="1.10.540.10">
    <property type="entry name" value="Acyl-CoA dehydrogenase/oxidase, N-terminal domain"/>
    <property type="match status" value="1"/>
</dbReference>
<dbReference type="Proteomes" id="UP001492380">
    <property type="component" value="Unassembled WGS sequence"/>
</dbReference>
<dbReference type="Pfam" id="PF02771">
    <property type="entry name" value="Acyl-CoA_dh_N"/>
    <property type="match status" value="1"/>
</dbReference>
<dbReference type="InterPro" id="IPR009100">
    <property type="entry name" value="AcylCoA_DH/oxidase_NM_dom_sf"/>
</dbReference>
<name>A0ABR1YUP3_9PEZI</name>
<evidence type="ECO:0000256" key="5">
    <source>
        <dbReference type="SAM" id="MobiDB-lite"/>
    </source>
</evidence>
<comment type="similarity">
    <text evidence="2">Belongs to the acyl-CoA dehydrogenase family.</text>
</comment>
<evidence type="ECO:0000256" key="3">
    <source>
        <dbReference type="ARBA" id="ARBA00022630"/>
    </source>
</evidence>
<feature type="domain" description="Acyl-CoA dehydrogenase/oxidase C-terminal" evidence="6">
    <location>
        <begin position="312"/>
        <end position="465"/>
    </location>
</feature>
<dbReference type="CDD" id="cd00567">
    <property type="entry name" value="ACAD"/>
    <property type="match status" value="1"/>
</dbReference>
<dbReference type="PANTHER" id="PTHR43884:SF12">
    <property type="entry name" value="ISOVALERYL-COA DEHYDROGENASE, MITOCHONDRIAL-RELATED"/>
    <property type="match status" value="1"/>
</dbReference>
<dbReference type="InterPro" id="IPR046373">
    <property type="entry name" value="Acyl-CoA_Oxase/DH_mid-dom_sf"/>
</dbReference>
<gene>
    <name evidence="8" type="ORF">HDK90DRAFT_167553</name>
</gene>
<proteinExistence type="inferred from homology"/>
<evidence type="ECO:0000313" key="8">
    <source>
        <dbReference type="EMBL" id="KAK8239909.1"/>
    </source>
</evidence>
<organism evidence="8 9">
    <name type="scientific">Phyllosticta capitalensis</name>
    <dbReference type="NCBI Taxonomy" id="121624"/>
    <lineage>
        <taxon>Eukaryota</taxon>
        <taxon>Fungi</taxon>
        <taxon>Dikarya</taxon>
        <taxon>Ascomycota</taxon>
        <taxon>Pezizomycotina</taxon>
        <taxon>Dothideomycetes</taxon>
        <taxon>Dothideomycetes incertae sedis</taxon>
        <taxon>Botryosphaeriales</taxon>
        <taxon>Phyllostictaceae</taxon>
        <taxon>Phyllosticta</taxon>
    </lineage>
</organism>
<comment type="caution">
    <text evidence="8">The sequence shown here is derived from an EMBL/GenBank/DDBJ whole genome shotgun (WGS) entry which is preliminary data.</text>
</comment>
<evidence type="ECO:0000256" key="4">
    <source>
        <dbReference type="ARBA" id="ARBA00022827"/>
    </source>
</evidence>
<protein>
    <submittedName>
        <fullName evidence="8">Acyl-CoA dehydrogenase/oxidase C-terminal</fullName>
    </submittedName>
</protein>
<evidence type="ECO:0000256" key="2">
    <source>
        <dbReference type="ARBA" id="ARBA00009347"/>
    </source>
</evidence>
<sequence>MLDFTLSPSQQSLRRAAASFAQTHLQNASLQYKDHSTQPARFTSTRPLYAAAARAGLLRGQIPRALGGTAESLVDAALVVEELFAVEPSAALTLLGTGLGLTPLFVVAEESEGEEGGRVRELMRGCLGVFLAADLEGDGGKEGEGNREEGEAPLASFVHSEPRGTANWLERGGSGLGVTAWLDDERGEWVVSGDKMWTTNSGGWDGRGAELQCVVCRRVERPPPSSFSETNGNGKQEGEQKAREEEKLDPSRDPAADILILAITRSILDANPPSTYRVLSDPSLAGFRSTSGPHSRFTSLRVPASHVLCPPGRGAAVVERVFGTSAALVGAMGVGIMRAAFEAALQFCKTDDRGGAGGPVLQRQSVADLLIDVKMRCETARLLTWKALHALENGPGVWEQRLELACQAKIYSSEAAVQSVVDAMKAVGITSYATDQPFARLLNDAMVLPLFDGGNVGVRRRQIQKIFLDAGYEPWAATFGSEEQ</sequence>
<keyword evidence="4" id="KW-0274">FAD</keyword>
<dbReference type="Gene3D" id="1.20.140.10">
    <property type="entry name" value="Butyryl-CoA Dehydrogenase, subunit A, domain 3"/>
    <property type="match status" value="1"/>
</dbReference>
<reference evidence="8 9" key="1">
    <citation type="submission" date="2024-04" db="EMBL/GenBank/DDBJ databases">
        <title>Phyllosticta paracitricarpa is synonymous to the EU quarantine fungus P. citricarpa based on phylogenomic analyses.</title>
        <authorList>
            <consortium name="Lawrence Berkeley National Laboratory"/>
            <person name="Van Ingen-Buijs V.A."/>
            <person name="Van Westerhoven A.C."/>
            <person name="Haridas S."/>
            <person name="Skiadas P."/>
            <person name="Martin F."/>
            <person name="Groenewald J.Z."/>
            <person name="Crous P.W."/>
            <person name="Seidl M.F."/>
        </authorList>
    </citation>
    <scope>NUCLEOTIDE SEQUENCE [LARGE SCALE GENOMIC DNA]</scope>
    <source>
        <strain evidence="8 9">CBS 123374</strain>
    </source>
</reference>
<dbReference type="InterPro" id="IPR013786">
    <property type="entry name" value="AcylCoA_DH/ox_N"/>
</dbReference>